<evidence type="ECO:0000313" key="4">
    <source>
        <dbReference type="EMBL" id="KFN44821.1"/>
    </source>
</evidence>
<dbReference type="SUPFAM" id="SSF53474">
    <property type="entry name" value="alpha/beta-Hydrolases"/>
    <property type="match status" value="1"/>
</dbReference>
<dbReference type="InterPro" id="IPR029058">
    <property type="entry name" value="AB_hydrolase_fold"/>
</dbReference>
<evidence type="ECO:0000256" key="2">
    <source>
        <dbReference type="SAM" id="SignalP"/>
    </source>
</evidence>
<dbReference type="InterPro" id="IPR001375">
    <property type="entry name" value="Peptidase_S9_cat"/>
</dbReference>
<dbReference type="PATRIC" id="fig|1121015.4.peg.406"/>
<dbReference type="OrthoDB" id="4269629at2"/>
<evidence type="ECO:0000313" key="5">
    <source>
        <dbReference type="Proteomes" id="UP000029385"/>
    </source>
</evidence>
<feature type="chain" id="PRO_5001871079" description="Peptidase S9 prolyl oligopeptidase catalytic domain-containing protein" evidence="2">
    <location>
        <begin position="24"/>
        <end position="646"/>
    </location>
</feature>
<feature type="signal peptide" evidence="2">
    <location>
        <begin position="1"/>
        <end position="23"/>
    </location>
</feature>
<feature type="domain" description="Peptidase S9 prolyl oligopeptidase catalytic" evidence="3">
    <location>
        <begin position="434"/>
        <end position="642"/>
    </location>
</feature>
<reference evidence="4 5" key="1">
    <citation type="submission" date="2013-09" db="EMBL/GenBank/DDBJ databases">
        <title>Genome sequencing of Arenimonas oryziterrae.</title>
        <authorList>
            <person name="Chen F."/>
            <person name="Wang G."/>
        </authorList>
    </citation>
    <scope>NUCLEOTIDE SEQUENCE [LARGE SCALE GENOMIC DNA]</scope>
    <source>
        <strain evidence="4 5">YC6267</strain>
    </source>
</reference>
<dbReference type="AlphaFoldDB" id="A0A091AZE8"/>
<dbReference type="eggNOG" id="COG1506">
    <property type="taxonomic scope" value="Bacteria"/>
</dbReference>
<evidence type="ECO:0000259" key="3">
    <source>
        <dbReference type="Pfam" id="PF00326"/>
    </source>
</evidence>
<sequence>MTQQWTRALTAASLALIATGSLAQTPKLPAETFAKHSEYLSAELSPNGDYVAAITSEGEKLSLSLIHLDGGFETKMVRLGPKEAVSNTTWTSDNRIVIAKASQGGYLGDLPRANGELMATNADAEKSLYLYGYNNARGRDQGFGQVIHVIDDAPGEVLVSVSEYQSRASERETVILRMNTITGSRREIERMNFAGGVMADHNAVPRFILANDEKDEPEIHYRKSASDKGWAMLPKTIAGYSFSPLYFEKDNNIVIAAISDHKEPDALYRVDLAQGTRTKLIGNPDFEIGGMLYAGFDRRPFGVFYNTGKPSVQYLDPNSEWAQLHAALMKQFPGEMLNFTSFSKNDRKLIFTVYSDRHPGAYYLFDRDAKKIKLLFEAQSWVDPKLMASRRPVEFQAKDGTKLYGVLTVPNGVQGPQPMVVLPHGGPYDIKDDWSYDADAQFLANRGYAVLQVNFRGSGGRGVNFVESGYRQWGKLIQDDIADGAKWAIAQNIADGKRVCIYGASFGGYSALMNPIRYPDLYRCAIGYVGVYDLSTEWKAGDTNDTVQGRRFLERVIGHDPAELDAQSPAKHADALTLPVMLIHGKDDWRVPMEQFDALSTALKGHGIGFESIVKNGEGHGYYKLENRVEVYDRIDAFLQRYNAPK</sequence>
<dbReference type="GO" id="GO:0004252">
    <property type="term" value="F:serine-type endopeptidase activity"/>
    <property type="evidence" value="ECO:0007669"/>
    <property type="project" value="TreeGrafter"/>
</dbReference>
<name>A0A091AZE8_9GAMM</name>
<keyword evidence="1" id="KW-0378">Hydrolase</keyword>
<comment type="caution">
    <text evidence="4">The sequence shown here is derived from an EMBL/GenBank/DDBJ whole genome shotgun (WGS) entry which is preliminary data.</text>
</comment>
<dbReference type="EMBL" id="AVCI01000001">
    <property type="protein sequence ID" value="KFN44821.1"/>
    <property type="molecule type" value="Genomic_DNA"/>
</dbReference>
<evidence type="ECO:0000256" key="1">
    <source>
        <dbReference type="ARBA" id="ARBA00022801"/>
    </source>
</evidence>
<dbReference type="PANTHER" id="PTHR42776:SF27">
    <property type="entry name" value="DIPEPTIDYL PEPTIDASE FAMILY MEMBER 6"/>
    <property type="match status" value="1"/>
</dbReference>
<keyword evidence="2" id="KW-0732">Signal</keyword>
<keyword evidence="5" id="KW-1185">Reference proteome</keyword>
<dbReference type="Proteomes" id="UP000029385">
    <property type="component" value="Unassembled WGS sequence"/>
</dbReference>
<dbReference type="Gene3D" id="3.40.50.1820">
    <property type="entry name" value="alpha/beta hydrolase"/>
    <property type="match status" value="1"/>
</dbReference>
<accession>A0A091AZE8</accession>
<dbReference type="GO" id="GO:0006508">
    <property type="term" value="P:proteolysis"/>
    <property type="evidence" value="ECO:0007669"/>
    <property type="project" value="InterPro"/>
</dbReference>
<dbReference type="STRING" id="1121015.GCA_000420545_01356"/>
<dbReference type="Pfam" id="PF00326">
    <property type="entry name" value="Peptidase_S9"/>
    <property type="match status" value="1"/>
</dbReference>
<proteinExistence type="predicted"/>
<dbReference type="RefSeq" id="WP_022968992.1">
    <property type="nucleotide sequence ID" value="NZ_ATVD01000002.1"/>
</dbReference>
<protein>
    <recommendedName>
        <fullName evidence="3">Peptidase S9 prolyl oligopeptidase catalytic domain-containing protein</fullName>
    </recommendedName>
</protein>
<dbReference type="PANTHER" id="PTHR42776">
    <property type="entry name" value="SERINE PEPTIDASE S9 FAMILY MEMBER"/>
    <property type="match status" value="1"/>
</dbReference>
<organism evidence="4 5">
    <name type="scientific">Arenimonas oryziterrae DSM 21050 = YC6267</name>
    <dbReference type="NCBI Taxonomy" id="1121015"/>
    <lineage>
        <taxon>Bacteria</taxon>
        <taxon>Pseudomonadati</taxon>
        <taxon>Pseudomonadota</taxon>
        <taxon>Gammaproteobacteria</taxon>
        <taxon>Lysobacterales</taxon>
        <taxon>Lysobacteraceae</taxon>
        <taxon>Arenimonas</taxon>
    </lineage>
</organism>
<dbReference type="SUPFAM" id="SSF82171">
    <property type="entry name" value="DPP6 N-terminal domain-like"/>
    <property type="match status" value="1"/>
</dbReference>
<gene>
    <name evidence="4" type="ORF">N789_02055</name>
</gene>